<evidence type="ECO:0000313" key="3">
    <source>
        <dbReference type="Proteomes" id="UP000233469"/>
    </source>
</evidence>
<reference evidence="2 3" key="1">
    <citation type="submission" date="2016-04" db="EMBL/GenBank/DDBJ databases">
        <title>Genome analyses suggest a sexual origin of heterokaryosis in a supposedly ancient asexual fungus.</title>
        <authorList>
            <person name="Ropars J."/>
            <person name="Sedzielewska K."/>
            <person name="Noel J."/>
            <person name="Charron P."/>
            <person name="Farinelli L."/>
            <person name="Marton T."/>
            <person name="Kruger M."/>
            <person name="Pelin A."/>
            <person name="Brachmann A."/>
            <person name="Corradi N."/>
        </authorList>
    </citation>
    <scope>NUCLEOTIDE SEQUENCE [LARGE SCALE GENOMIC DNA]</scope>
    <source>
        <strain evidence="2 3">C2</strain>
    </source>
</reference>
<sequence>MLKKKNHMTLIVILHDNYCNIYKSFFKKSVVFWLKSFNINYILINILHLFDYFLFKKNK</sequence>
<feature type="transmembrane region" description="Helical" evidence="1">
    <location>
        <begin position="32"/>
        <end position="55"/>
    </location>
</feature>
<organism evidence="2 3">
    <name type="scientific">Rhizophagus irregularis</name>
    <dbReference type="NCBI Taxonomy" id="588596"/>
    <lineage>
        <taxon>Eukaryota</taxon>
        <taxon>Fungi</taxon>
        <taxon>Fungi incertae sedis</taxon>
        <taxon>Mucoromycota</taxon>
        <taxon>Glomeromycotina</taxon>
        <taxon>Glomeromycetes</taxon>
        <taxon>Glomerales</taxon>
        <taxon>Glomeraceae</taxon>
        <taxon>Rhizophagus</taxon>
    </lineage>
</organism>
<comment type="caution">
    <text evidence="2">The sequence shown here is derived from an EMBL/GenBank/DDBJ whole genome shotgun (WGS) entry which is preliminary data.</text>
</comment>
<proteinExistence type="predicted"/>
<reference evidence="2 3" key="2">
    <citation type="submission" date="2017-10" db="EMBL/GenBank/DDBJ databases">
        <title>Extensive intraspecific genome diversity in a model arbuscular mycorrhizal fungus.</title>
        <authorList>
            <person name="Chen E.C.H."/>
            <person name="Morin E."/>
            <person name="Baudet D."/>
            <person name="Noel J."/>
            <person name="Ndikumana S."/>
            <person name="Charron P."/>
            <person name="St-Onge C."/>
            <person name="Giorgi J."/>
            <person name="Grigoriev I.V."/>
            <person name="Roux C."/>
            <person name="Martin F.M."/>
            <person name="Corradi N."/>
        </authorList>
    </citation>
    <scope>NUCLEOTIDE SEQUENCE [LARGE SCALE GENOMIC DNA]</scope>
    <source>
        <strain evidence="2 3">C2</strain>
    </source>
</reference>
<dbReference type="EMBL" id="LLXL01001548">
    <property type="protein sequence ID" value="PKK63895.1"/>
    <property type="molecule type" value="Genomic_DNA"/>
</dbReference>
<keyword evidence="1" id="KW-1133">Transmembrane helix</keyword>
<name>A0A2N1MQH8_9GLOM</name>
<keyword evidence="1" id="KW-0812">Transmembrane</keyword>
<dbReference type="Proteomes" id="UP000233469">
    <property type="component" value="Unassembled WGS sequence"/>
</dbReference>
<accession>A0A2N1MQH8</accession>
<dbReference type="AlphaFoldDB" id="A0A2N1MQH8"/>
<evidence type="ECO:0000313" key="2">
    <source>
        <dbReference type="EMBL" id="PKK63895.1"/>
    </source>
</evidence>
<protein>
    <submittedName>
        <fullName evidence="2">Uncharacterized protein</fullName>
    </submittedName>
</protein>
<evidence type="ECO:0000256" key="1">
    <source>
        <dbReference type="SAM" id="Phobius"/>
    </source>
</evidence>
<gene>
    <name evidence="2" type="ORF">RhiirC2_122709</name>
</gene>
<keyword evidence="1" id="KW-0472">Membrane</keyword>